<feature type="region of interest" description="Disordered" evidence="1">
    <location>
        <begin position="1"/>
        <end position="41"/>
    </location>
</feature>
<keyword evidence="4" id="KW-1185">Reference proteome</keyword>
<evidence type="ECO:0000313" key="3">
    <source>
        <dbReference type="EMBL" id="GIY47016.1"/>
    </source>
</evidence>
<feature type="compositionally biased region" description="Basic and acidic residues" evidence="1">
    <location>
        <begin position="28"/>
        <end position="37"/>
    </location>
</feature>
<protein>
    <submittedName>
        <fullName evidence="3">Uncharacterized protein</fullName>
    </submittedName>
</protein>
<keyword evidence="2" id="KW-0472">Membrane</keyword>
<keyword evidence="2" id="KW-0812">Transmembrane</keyword>
<evidence type="ECO:0000256" key="2">
    <source>
        <dbReference type="SAM" id="Phobius"/>
    </source>
</evidence>
<proteinExistence type="predicted"/>
<feature type="compositionally biased region" description="Basic and acidic residues" evidence="1">
    <location>
        <begin position="1"/>
        <end position="11"/>
    </location>
</feature>
<dbReference type="EMBL" id="BPLQ01009857">
    <property type="protein sequence ID" value="GIY47016.1"/>
    <property type="molecule type" value="Genomic_DNA"/>
</dbReference>
<reference evidence="3 4" key="1">
    <citation type="submission" date="2021-06" db="EMBL/GenBank/DDBJ databases">
        <title>Caerostris darwini draft genome.</title>
        <authorList>
            <person name="Kono N."/>
            <person name="Arakawa K."/>
        </authorList>
    </citation>
    <scope>NUCLEOTIDE SEQUENCE [LARGE SCALE GENOMIC DNA]</scope>
</reference>
<comment type="caution">
    <text evidence="3">The sequence shown here is derived from an EMBL/GenBank/DDBJ whole genome shotgun (WGS) entry which is preliminary data.</text>
</comment>
<evidence type="ECO:0000256" key="1">
    <source>
        <dbReference type="SAM" id="MobiDB-lite"/>
    </source>
</evidence>
<keyword evidence="2" id="KW-1133">Transmembrane helix</keyword>
<gene>
    <name evidence="3" type="ORF">CDAR_57341</name>
</gene>
<dbReference type="AlphaFoldDB" id="A0AAV4TNE1"/>
<organism evidence="3 4">
    <name type="scientific">Caerostris darwini</name>
    <dbReference type="NCBI Taxonomy" id="1538125"/>
    <lineage>
        <taxon>Eukaryota</taxon>
        <taxon>Metazoa</taxon>
        <taxon>Ecdysozoa</taxon>
        <taxon>Arthropoda</taxon>
        <taxon>Chelicerata</taxon>
        <taxon>Arachnida</taxon>
        <taxon>Araneae</taxon>
        <taxon>Araneomorphae</taxon>
        <taxon>Entelegynae</taxon>
        <taxon>Araneoidea</taxon>
        <taxon>Araneidae</taxon>
        <taxon>Caerostris</taxon>
    </lineage>
</organism>
<feature type="transmembrane region" description="Helical" evidence="2">
    <location>
        <begin position="91"/>
        <end position="111"/>
    </location>
</feature>
<accession>A0AAV4TNE1</accession>
<sequence length="177" mass="20175">MEYNHSSDKARGAQKGESARDMTVGGSRYDESREGARGRHHPLGCHDGRALPPIIFCQRCHRDRRAPPHVCIKTAGLQWQPESGEENLSTFPYFNIFLCCFLIILMSMSRVRRLMAVIKSRRMISFSSVMPVTGPGMGESGMECYVPTLECFYHWKEKKNGDDHSITRISKFRCNTV</sequence>
<name>A0AAV4TNE1_9ARAC</name>
<dbReference type="Proteomes" id="UP001054837">
    <property type="component" value="Unassembled WGS sequence"/>
</dbReference>
<evidence type="ECO:0000313" key="4">
    <source>
        <dbReference type="Proteomes" id="UP001054837"/>
    </source>
</evidence>